<dbReference type="InterPro" id="IPR051548">
    <property type="entry name" value="Grx-like_ET"/>
</dbReference>
<dbReference type="Proteomes" id="UP000679722">
    <property type="component" value="Unassembled WGS sequence"/>
</dbReference>
<gene>
    <name evidence="3" type="ORF">J9B83_07500</name>
</gene>
<evidence type="ECO:0000313" key="3">
    <source>
        <dbReference type="EMBL" id="MBR7888787.1"/>
    </source>
</evidence>
<keyword evidence="4" id="KW-1185">Reference proteome</keyword>
<dbReference type="InterPro" id="IPR006869">
    <property type="entry name" value="DUF547"/>
</dbReference>
<dbReference type="EMBL" id="JAGSSV010000007">
    <property type="protein sequence ID" value="MBR7888787.1"/>
    <property type="molecule type" value="Genomic_DNA"/>
</dbReference>
<comment type="caution">
    <text evidence="3">The sequence shown here is derived from an EMBL/GenBank/DDBJ whole genome shotgun (WGS) entry which is preliminary data.</text>
</comment>
<sequence>MKNWLMTLVALIGLQSTLVSAANAFDHSTWNALLQQHVYLIDGGKASQVDYQGFDDDQAALDGYLASLSAVSQSQFDAWNKDEQLAFLINAYNAYTVELILTKWPDLDSIKDLGSFFSSPWSKEFVPLLGEKRSLDNLEHTLIRGSDRYQDPRIHFAVNCASIGCPALANQAFDADNLDALLETQTKLFLSDSSRNRLNGDILELSSIFKWYREDFEKGWKGYQSLEAFLSDYSSALSLNTRASERLEKQTFDIKFLDYDWALNKTP</sequence>
<reference evidence="3 4" key="1">
    <citation type="submission" date="2021-04" db="EMBL/GenBank/DDBJ databases">
        <authorList>
            <person name="Sun C."/>
        </authorList>
    </citation>
    <scope>NUCLEOTIDE SEQUENCE [LARGE SCALE GENOMIC DNA]</scope>
    <source>
        <strain evidence="3 4">A79</strain>
    </source>
</reference>
<feature type="chain" id="PRO_5046425579" evidence="1">
    <location>
        <begin position="22"/>
        <end position="267"/>
    </location>
</feature>
<feature type="domain" description="DUF547" evidence="2">
    <location>
        <begin position="77"/>
        <end position="190"/>
    </location>
</feature>
<dbReference type="RefSeq" id="WP_211536135.1">
    <property type="nucleotide sequence ID" value="NZ_JAGSSV010000007.1"/>
</dbReference>
<name>A0ABS5HBI2_9GAMM</name>
<evidence type="ECO:0000256" key="1">
    <source>
        <dbReference type="SAM" id="SignalP"/>
    </source>
</evidence>
<feature type="signal peptide" evidence="1">
    <location>
        <begin position="1"/>
        <end position="21"/>
    </location>
</feature>
<organism evidence="3 4">
    <name type="scientific">Marinomonas vulgaris</name>
    <dbReference type="NCBI Taxonomy" id="2823372"/>
    <lineage>
        <taxon>Bacteria</taxon>
        <taxon>Pseudomonadati</taxon>
        <taxon>Pseudomonadota</taxon>
        <taxon>Gammaproteobacteria</taxon>
        <taxon>Oceanospirillales</taxon>
        <taxon>Oceanospirillaceae</taxon>
        <taxon>Marinomonas</taxon>
    </lineage>
</organism>
<evidence type="ECO:0000313" key="4">
    <source>
        <dbReference type="Proteomes" id="UP000679722"/>
    </source>
</evidence>
<dbReference type="PANTHER" id="PTHR34386">
    <property type="entry name" value="GLUTAREDOXIN"/>
    <property type="match status" value="1"/>
</dbReference>
<keyword evidence="1" id="KW-0732">Signal</keyword>
<proteinExistence type="predicted"/>
<protein>
    <submittedName>
        <fullName evidence="3">DUF547 domain-containing protein</fullName>
    </submittedName>
</protein>
<reference evidence="4" key="2">
    <citation type="submission" date="2023-07" db="EMBL/GenBank/DDBJ databases">
        <title>Marinomonas vulgaris A79, complete genome.</title>
        <authorList>
            <person name="Ying J.-J."/>
        </authorList>
    </citation>
    <scope>NUCLEOTIDE SEQUENCE [LARGE SCALE GENOMIC DNA]</scope>
    <source>
        <strain evidence="4">A79</strain>
    </source>
</reference>
<dbReference type="Pfam" id="PF04784">
    <property type="entry name" value="DUF547"/>
    <property type="match status" value="1"/>
</dbReference>
<evidence type="ECO:0000259" key="2">
    <source>
        <dbReference type="Pfam" id="PF04784"/>
    </source>
</evidence>
<dbReference type="PANTHER" id="PTHR34386:SF1">
    <property type="entry name" value="GLUTAREDOXIN-LIKE PROTEIN NRDH"/>
    <property type="match status" value="1"/>
</dbReference>
<accession>A0ABS5HBI2</accession>